<dbReference type="AlphaFoldDB" id="A0A1Y1YEP2"/>
<feature type="transmembrane region" description="Helical" evidence="7">
    <location>
        <begin position="329"/>
        <end position="349"/>
    </location>
</feature>
<feature type="transmembrane region" description="Helical" evidence="7">
    <location>
        <begin position="519"/>
        <end position="535"/>
    </location>
</feature>
<feature type="transmembrane region" description="Helical" evidence="7">
    <location>
        <begin position="406"/>
        <end position="429"/>
    </location>
</feature>
<dbReference type="STRING" id="1231657.A0A1Y1YEP2"/>
<sequence>MADTPTRTVEEIEADRILARHLDPSYSGDFDGTNPEDIENGNSSSSAEQQTAESSLRLLGGDIHRDLYRINARSKRAKLHQRAATFSHPSDFTEPDHDDIPIADQLLPGGFRRQFLERQSKRVSYIASPVTKSFISFLDLYGQFAGEDLAESDDEAIEEEEEEGGDPGETRPLLGRRKSSRFRAQGDASNVKSFFTLLKAFIGTGIMFLPKAFKNGGMLFSSITLIMVSLVTGLCFHLLLQCRKQYGGGYGDLGEAIGGSRMRSLILTSITISQIGFVCAGIIFVAENFYSFFDAVTSKTTTPLSTNALIGIQLILLVPLSYIRNISKLGPAALLADVFIAIGLVYIYWYDISSIIQMNGFNPTIELFNARDFTLTIGAAIFTFEGIGLILPIQSSMKHPENFNKLLYIVMAIITVVFTSVGFLCYGTFGDRVSVEVITNFPQTSRLVNAVQFLYALAVLVGTPIQLFPALRIMEGKLFGYRSGKRDTLTKWKKNAFRTALVILCGLISAVGASDLDKFVALIGSFACVPLVYIYPAFLHWKGVADTRAEKIGDTVLIVVGIGACIYTTSITVARWAET</sequence>
<feature type="domain" description="Amino acid transporter transmembrane" evidence="8">
    <location>
        <begin position="188"/>
        <end position="572"/>
    </location>
</feature>
<evidence type="ECO:0000256" key="1">
    <source>
        <dbReference type="ARBA" id="ARBA00004141"/>
    </source>
</evidence>
<feature type="transmembrane region" description="Helical" evidence="7">
    <location>
        <begin position="373"/>
        <end position="394"/>
    </location>
</feature>
<dbReference type="PANTHER" id="PTHR22950:SF332">
    <property type="entry name" value="AMINO ACID TRANSPORTER (EUROFUNG)"/>
    <property type="match status" value="1"/>
</dbReference>
<feature type="transmembrane region" description="Helical" evidence="7">
    <location>
        <begin position="449"/>
        <end position="474"/>
    </location>
</feature>
<feature type="transmembrane region" description="Helical" evidence="7">
    <location>
        <begin position="219"/>
        <end position="240"/>
    </location>
</feature>
<comment type="subcellular location">
    <subcellularLocation>
        <location evidence="1">Membrane</location>
        <topology evidence="1">Multi-pass membrane protein</topology>
    </subcellularLocation>
</comment>
<keyword evidence="3 7" id="KW-0812">Transmembrane</keyword>
<feature type="transmembrane region" description="Helical" evidence="7">
    <location>
        <begin position="495"/>
        <end position="513"/>
    </location>
</feature>
<accession>A0A1Y1YEP2</accession>
<evidence type="ECO:0000256" key="4">
    <source>
        <dbReference type="ARBA" id="ARBA00022989"/>
    </source>
</evidence>
<dbReference type="EMBL" id="MCFA01000255">
    <property type="protein sequence ID" value="ORX96511.1"/>
    <property type="molecule type" value="Genomic_DNA"/>
</dbReference>
<keyword evidence="10" id="KW-1185">Reference proteome</keyword>
<gene>
    <name evidence="9" type="ORF">BCR34DRAFT_578636</name>
</gene>
<feature type="region of interest" description="Disordered" evidence="6">
    <location>
        <begin position="152"/>
        <end position="177"/>
    </location>
</feature>
<comment type="caution">
    <text evidence="9">The sequence shown here is derived from an EMBL/GenBank/DDBJ whole genome shotgun (WGS) entry which is preliminary data.</text>
</comment>
<keyword evidence="4 7" id="KW-1133">Transmembrane helix</keyword>
<evidence type="ECO:0000256" key="2">
    <source>
        <dbReference type="ARBA" id="ARBA00008066"/>
    </source>
</evidence>
<evidence type="ECO:0000256" key="6">
    <source>
        <dbReference type="SAM" id="MobiDB-lite"/>
    </source>
</evidence>
<feature type="compositionally biased region" description="Acidic residues" evidence="6">
    <location>
        <begin position="152"/>
        <end position="166"/>
    </location>
</feature>
<feature type="transmembrane region" description="Helical" evidence="7">
    <location>
        <begin position="304"/>
        <end position="322"/>
    </location>
</feature>
<dbReference type="PANTHER" id="PTHR22950">
    <property type="entry name" value="AMINO ACID TRANSPORTER"/>
    <property type="match status" value="1"/>
</dbReference>
<feature type="transmembrane region" description="Helical" evidence="7">
    <location>
        <begin position="265"/>
        <end position="284"/>
    </location>
</feature>
<feature type="compositionally biased region" description="Low complexity" evidence="6">
    <location>
        <begin position="43"/>
        <end position="54"/>
    </location>
</feature>
<dbReference type="Proteomes" id="UP000193144">
    <property type="component" value="Unassembled WGS sequence"/>
</dbReference>
<evidence type="ECO:0000256" key="7">
    <source>
        <dbReference type="SAM" id="Phobius"/>
    </source>
</evidence>
<evidence type="ECO:0000313" key="10">
    <source>
        <dbReference type="Proteomes" id="UP000193144"/>
    </source>
</evidence>
<organism evidence="9 10">
    <name type="scientific">Clohesyomyces aquaticus</name>
    <dbReference type="NCBI Taxonomy" id="1231657"/>
    <lineage>
        <taxon>Eukaryota</taxon>
        <taxon>Fungi</taxon>
        <taxon>Dikarya</taxon>
        <taxon>Ascomycota</taxon>
        <taxon>Pezizomycotina</taxon>
        <taxon>Dothideomycetes</taxon>
        <taxon>Pleosporomycetidae</taxon>
        <taxon>Pleosporales</taxon>
        <taxon>Lindgomycetaceae</taxon>
        <taxon>Clohesyomyces</taxon>
    </lineage>
</organism>
<dbReference type="OrthoDB" id="1684102at2759"/>
<reference evidence="9 10" key="1">
    <citation type="submission" date="2016-07" db="EMBL/GenBank/DDBJ databases">
        <title>Pervasive Adenine N6-methylation of Active Genes in Fungi.</title>
        <authorList>
            <consortium name="DOE Joint Genome Institute"/>
            <person name="Mondo S.J."/>
            <person name="Dannebaum R.O."/>
            <person name="Kuo R.C."/>
            <person name="Labutti K."/>
            <person name="Haridas S."/>
            <person name="Kuo A."/>
            <person name="Salamov A."/>
            <person name="Ahrendt S.R."/>
            <person name="Lipzen A."/>
            <person name="Sullivan W."/>
            <person name="Andreopoulos W.B."/>
            <person name="Clum A."/>
            <person name="Lindquist E."/>
            <person name="Daum C."/>
            <person name="Ramamoorthy G.K."/>
            <person name="Gryganskyi A."/>
            <person name="Culley D."/>
            <person name="Magnuson J.K."/>
            <person name="James T.Y."/>
            <person name="O'Malley M.A."/>
            <person name="Stajich J.E."/>
            <person name="Spatafora J.W."/>
            <person name="Visel A."/>
            <person name="Grigoriev I.V."/>
        </authorList>
    </citation>
    <scope>NUCLEOTIDE SEQUENCE [LARGE SCALE GENOMIC DNA]</scope>
    <source>
        <strain evidence="9 10">CBS 115471</strain>
    </source>
</reference>
<feature type="transmembrane region" description="Helical" evidence="7">
    <location>
        <begin position="193"/>
        <end position="213"/>
    </location>
</feature>
<dbReference type="GO" id="GO:0005302">
    <property type="term" value="F:L-tyrosine transmembrane transporter activity"/>
    <property type="evidence" value="ECO:0007669"/>
    <property type="project" value="TreeGrafter"/>
</dbReference>
<dbReference type="GO" id="GO:0005774">
    <property type="term" value="C:vacuolar membrane"/>
    <property type="evidence" value="ECO:0007669"/>
    <property type="project" value="TreeGrafter"/>
</dbReference>
<evidence type="ECO:0000259" key="8">
    <source>
        <dbReference type="Pfam" id="PF01490"/>
    </source>
</evidence>
<evidence type="ECO:0000256" key="3">
    <source>
        <dbReference type="ARBA" id="ARBA00022692"/>
    </source>
</evidence>
<feature type="region of interest" description="Disordered" evidence="6">
    <location>
        <begin position="1"/>
        <end position="54"/>
    </location>
</feature>
<name>A0A1Y1YEP2_9PLEO</name>
<comment type="similarity">
    <text evidence="2">Belongs to the amino acid/polyamine transporter 2 family.</text>
</comment>
<protein>
    <submittedName>
        <fullName evidence="9">Amino acid transporter-like protein</fullName>
    </submittedName>
</protein>
<evidence type="ECO:0000256" key="5">
    <source>
        <dbReference type="ARBA" id="ARBA00023136"/>
    </source>
</evidence>
<feature type="transmembrane region" description="Helical" evidence="7">
    <location>
        <begin position="556"/>
        <end position="577"/>
    </location>
</feature>
<proteinExistence type="inferred from homology"/>
<dbReference type="Pfam" id="PF01490">
    <property type="entry name" value="Aa_trans"/>
    <property type="match status" value="1"/>
</dbReference>
<evidence type="ECO:0000313" key="9">
    <source>
        <dbReference type="EMBL" id="ORX96511.1"/>
    </source>
</evidence>
<dbReference type="InterPro" id="IPR013057">
    <property type="entry name" value="AA_transpt_TM"/>
</dbReference>
<keyword evidence="5 7" id="KW-0472">Membrane</keyword>
<feature type="compositionally biased region" description="Basic and acidic residues" evidence="6">
    <location>
        <begin position="8"/>
        <end position="23"/>
    </location>
</feature>